<dbReference type="Proteomes" id="UP000181790">
    <property type="component" value="Unassembled WGS sequence"/>
</dbReference>
<dbReference type="RefSeq" id="WP_071501691.1">
    <property type="nucleotide sequence ID" value="NZ_MORL01000001.1"/>
</dbReference>
<sequence length="403" mass="43272">MRKTMLGLVSQFTPVRCWNFASGLFPADLTFSRPTLAWRFNNSGILEAVANHMPRIDYDPITLECVGYLHEERRTNQLLYSKDFSNAVWGKFNCTPEISGITNLDNTASVWKITNTGSGNIWARVRAGLSGTVTVGNNYTASAVFWAGNTNYAAIVHSDGVNNTAVFALTGNGSVVSTTTGVSASIKHLGAGRYRCEAYYAITSASYTVNYGPASSGSTNSNPGDYIFASFPQGEQGKWSTSIIPTTSAVATRDYDTCSIVTGNWFNRKGGTFFAESRRLNRIGSGRLLTFDNVVNDVILGYTENNNMVNGLGPATYGSQIGTATDTLNWTRMISATSVSDCWGSVAGGLAGSLGGISGTKYPDATMLRIAPAQGSNFPNGHTKKIEFWPHALAKTYARALTS</sequence>
<dbReference type="OrthoDB" id="7177295at2"/>
<gene>
    <name evidence="1" type="ORF">BLX24_03770</name>
</gene>
<proteinExistence type="predicted"/>
<accession>A0A1S2VTE7</accession>
<reference evidence="1 2" key="1">
    <citation type="submission" date="2016-10" db="EMBL/GenBank/DDBJ databases">
        <title>Arsenicibacter rosenii gen. nov., sp. nov., an efficient arsenic-methylating bacterium isolated from an arsenic-contaminated paddy soil.</title>
        <authorList>
            <person name="Huang K."/>
        </authorList>
    </citation>
    <scope>NUCLEOTIDE SEQUENCE [LARGE SCALE GENOMIC DNA]</scope>
    <source>
        <strain evidence="1 2">SM-1</strain>
    </source>
</reference>
<dbReference type="EMBL" id="MORL01000001">
    <property type="protein sequence ID" value="OIN61188.1"/>
    <property type="molecule type" value="Genomic_DNA"/>
</dbReference>
<dbReference type="AlphaFoldDB" id="A0A1S2VTE7"/>
<organism evidence="1 2">
    <name type="scientific">Arsenicibacter rosenii</name>
    <dbReference type="NCBI Taxonomy" id="1750698"/>
    <lineage>
        <taxon>Bacteria</taxon>
        <taxon>Pseudomonadati</taxon>
        <taxon>Bacteroidota</taxon>
        <taxon>Cytophagia</taxon>
        <taxon>Cytophagales</taxon>
        <taxon>Spirosomataceae</taxon>
        <taxon>Arsenicibacter</taxon>
    </lineage>
</organism>
<keyword evidence="2" id="KW-1185">Reference proteome</keyword>
<evidence type="ECO:0000313" key="2">
    <source>
        <dbReference type="Proteomes" id="UP000181790"/>
    </source>
</evidence>
<comment type="caution">
    <text evidence="1">The sequence shown here is derived from an EMBL/GenBank/DDBJ whole genome shotgun (WGS) entry which is preliminary data.</text>
</comment>
<evidence type="ECO:0000313" key="1">
    <source>
        <dbReference type="EMBL" id="OIN61188.1"/>
    </source>
</evidence>
<name>A0A1S2VTE7_9BACT</name>
<protein>
    <submittedName>
        <fullName evidence="1">Uncharacterized protein</fullName>
    </submittedName>
</protein>